<evidence type="ECO:0000313" key="3">
    <source>
        <dbReference type="EMBL" id="WXB06377.1"/>
    </source>
</evidence>
<dbReference type="Gene3D" id="3.40.50.1820">
    <property type="entry name" value="alpha/beta hydrolase"/>
    <property type="match status" value="1"/>
</dbReference>
<dbReference type="Pfam" id="PF12697">
    <property type="entry name" value="Abhydrolase_6"/>
    <property type="match status" value="1"/>
</dbReference>
<dbReference type="Pfam" id="PF00550">
    <property type="entry name" value="PP-binding"/>
    <property type="match status" value="1"/>
</dbReference>
<evidence type="ECO:0000259" key="1">
    <source>
        <dbReference type="Pfam" id="PF00550"/>
    </source>
</evidence>
<dbReference type="SUPFAM" id="SSF53474">
    <property type="entry name" value="alpha/beta-Hydrolases"/>
    <property type="match status" value="1"/>
</dbReference>
<dbReference type="InterPro" id="IPR029058">
    <property type="entry name" value="AB_hydrolase_fold"/>
</dbReference>
<keyword evidence="4" id="KW-1185">Reference proteome</keyword>
<dbReference type="PANTHER" id="PTHR43689">
    <property type="entry name" value="HYDROLASE"/>
    <property type="match status" value="1"/>
</dbReference>
<dbReference type="InterPro" id="IPR036736">
    <property type="entry name" value="ACP-like_sf"/>
</dbReference>
<evidence type="ECO:0000313" key="4">
    <source>
        <dbReference type="Proteomes" id="UP001374803"/>
    </source>
</evidence>
<dbReference type="SUPFAM" id="SSF47336">
    <property type="entry name" value="ACP-like"/>
    <property type="match status" value="1"/>
</dbReference>
<dbReference type="Proteomes" id="UP001374803">
    <property type="component" value="Chromosome"/>
</dbReference>
<organism evidence="3 4">
    <name type="scientific">Pendulispora rubella</name>
    <dbReference type="NCBI Taxonomy" id="2741070"/>
    <lineage>
        <taxon>Bacteria</taxon>
        <taxon>Pseudomonadati</taxon>
        <taxon>Myxococcota</taxon>
        <taxon>Myxococcia</taxon>
        <taxon>Myxococcales</taxon>
        <taxon>Sorangiineae</taxon>
        <taxon>Pendulisporaceae</taxon>
        <taxon>Pendulispora</taxon>
    </lineage>
</organism>
<dbReference type="PRINTS" id="PR00111">
    <property type="entry name" value="ABHYDROLASE"/>
</dbReference>
<dbReference type="PANTHER" id="PTHR43689:SF8">
    <property type="entry name" value="ALPHA_BETA-HYDROLASES SUPERFAMILY PROTEIN"/>
    <property type="match status" value="1"/>
</dbReference>
<dbReference type="Gene3D" id="1.10.1200.10">
    <property type="entry name" value="ACP-like"/>
    <property type="match status" value="1"/>
</dbReference>
<sequence length="372" mass="40560">MEFDDSTVYEELRAYIARELLEGQDDGLDRSTRLLEWGILDSVSMVALLDFTRERFGVVIPDDDVVPAHFSNLDALTRCILRLQSIQASGQVSARATGTLNYHYALIRALEPYGVMSARFEGEGTSVHHLRTVGRKPAWVLLPALGNPASSWGIVLRGLADEHEAFALDFAGFGLTTCPVAAPTFADQLALTLDAMERLTRGPVVLVGHSAGAMVAIDIARKFPHKVAALVVTSFGAIADARGWWSSLRELSRDPDAFLQRAYYEPPTLGRALRGLLTGALESEAYHGFLDDRALDAMPSIFEGLTVPTLFVAGEQDRIIPASAVNAAVAAVPHARIEWLARCGHFPQAERPQELFTLMQLFLASLSENTSS</sequence>
<dbReference type="InterPro" id="IPR009081">
    <property type="entry name" value="PP-bd_ACP"/>
</dbReference>
<reference evidence="3" key="1">
    <citation type="submission" date="2021-12" db="EMBL/GenBank/DDBJ databases">
        <title>Discovery of the Pendulisporaceae a myxobacterial family with distinct sporulation behavior and unique specialized metabolism.</title>
        <authorList>
            <person name="Garcia R."/>
            <person name="Popoff A."/>
            <person name="Bader C.D."/>
            <person name="Loehr J."/>
            <person name="Walesch S."/>
            <person name="Walt C."/>
            <person name="Boldt J."/>
            <person name="Bunk B."/>
            <person name="Haeckl F.J.F.P.J."/>
            <person name="Gunesch A.P."/>
            <person name="Birkelbach J."/>
            <person name="Nuebel U."/>
            <person name="Pietschmann T."/>
            <person name="Bach T."/>
            <person name="Mueller R."/>
        </authorList>
    </citation>
    <scope>NUCLEOTIDE SEQUENCE</scope>
    <source>
        <strain evidence="3">MSr11367</strain>
    </source>
</reference>
<accession>A0ABZ2L6J0</accession>
<feature type="domain" description="Carrier" evidence="1">
    <location>
        <begin position="11"/>
        <end position="80"/>
    </location>
</feature>
<proteinExistence type="predicted"/>
<dbReference type="GO" id="GO:0016787">
    <property type="term" value="F:hydrolase activity"/>
    <property type="evidence" value="ECO:0007669"/>
    <property type="project" value="UniProtKB-KW"/>
</dbReference>
<dbReference type="EMBL" id="CP089983">
    <property type="protein sequence ID" value="WXB06377.1"/>
    <property type="molecule type" value="Genomic_DNA"/>
</dbReference>
<protein>
    <submittedName>
        <fullName evidence="3">Alpha/beta fold hydrolase</fullName>
    </submittedName>
</protein>
<keyword evidence="3" id="KW-0378">Hydrolase</keyword>
<feature type="domain" description="AB hydrolase-1" evidence="2">
    <location>
        <begin position="140"/>
        <end position="356"/>
    </location>
</feature>
<name>A0ABZ2L6J0_9BACT</name>
<dbReference type="RefSeq" id="WP_394836023.1">
    <property type="nucleotide sequence ID" value="NZ_CP089929.1"/>
</dbReference>
<evidence type="ECO:0000259" key="2">
    <source>
        <dbReference type="Pfam" id="PF12697"/>
    </source>
</evidence>
<gene>
    <name evidence="3" type="ORF">LVJ94_03840</name>
</gene>
<dbReference type="InterPro" id="IPR000073">
    <property type="entry name" value="AB_hydrolase_1"/>
</dbReference>